<sequence length="355" mass="39051">MLTSLVSFRRSSAVLLSAVVVILCLFTDGTASKKVRDGSDPSIMKVDDNYYGVPVSGSNVVVLEASSLEGLGDATENVVWSDDGKGEIWAPEISKDGDTTYIYFSAGTGSSHRMYAISADSPLGTYPSETKLELPDDKWAIDGALFNFKDQRWFVWSGWATDKNSEQDLYICKMNSPTEPTGSRTIISQPREKWETGDKPAVNEGPEVIVDPDGQLHIVYSANGSWGDKYCIAELRLKKDGDPTKIWDWYKSNGCLFGSHQDRMMDGWSATQSVDGPGHHTFALPNGDINHSPSGDGNNSFMFHAVPKGTKYSWDARAWYTGNYVWQGNTTYSRKNSPGAGEDTGYSIKFFEADG</sequence>
<name>A0AAI8YFG5_9PEZI</name>
<dbReference type="EMBL" id="CAUWAG010000004">
    <property type="protein sequence ID" value="CAJ2502788.1"/>
    <property type="molecule type" value="Genomic_DNA"/>
</dbReference>
<protein>
    <submittedName>
        <fullName evidence="7">Uu.00g101820.m01.CDS01</fullName>
    </submittedName>
</protein>
<dbReference type="GO" id="GO:0004553">
    <property type="term" value="F:hydrolase activity, hydrolyzing O-glycosyl compounds"/>
    <property type="evidence" value="ECO:0007669"/>
    <property type="project" value="InterPro"/>
</dbReference>
<dbReference type="CDD" id="cd18820">
    <property type="entry name" value="GH43_LbAraf43-like"/>
    <property type="match status" value="1"/>
</dbReference>
<keyword evidence="4 5" id="KW-0326">Glycosidase</keyword>
<evidence type="ECO:0000256" key="5">
    <source>
        <dbReference type="RuleBase" id="RU361187"/>
    </source>
</evidence>
<keyword evidence="8" id="KW-1185">Reference proteome</keyword>
<feature type="chain" id="PRO_5042577192" evidence="6">
    <location>
        <begin position="32"/>
        <end position="355"/>
    </location>
</feature>
<evidence type="ECO:0000256" key="6">
    <source>
        <dbReference type="SAM" id="SignalP"/>
    </source>
</evidence>
<accession>A0AAI8YFG5</accession>
<gene>
    <name evidence="7" type="ORF">KHLLAP_LOCUS3256</name>
</gene>
<dbReference type="AlphaFoldDB" id="A0AAI8YFG5"/>
<evidence type="ECO:0000313" key="7">
    <source>
        <dbReference type="EMBL" id="CAJ2502788.1"/>
    </source>
</evidence>
<evidence type="ECO:0000256" key="1">
    <source>
        <dbReference type="ARBA" id="ARBA00009865"/>
    </source>
</evidence>
<dbReference type="SUPFAM" id="SSF75005">
    <property type="entry name" value="Arabinanase/levansucrase/invertase"/>
    <property type="match status" value="1"/>
</dbReference>
<dbReference type="InterPro" id="IPR006710">
    <property type="entry name" value="Glyco_hydro_43"/>
</dbReference>
<keyword evidence="2 6" id="KW-0732">Signal</keyword>
<evidence type="ECO:0000256" key="4">
    <source>
        <dbReference type="ARBA" id="ARBA00023295"/>
    </source>
</evidence>
<comment type="caution">
    <text evidence="7">The sequence shown here is derived from an EMBL/GenBank/DDBJ whole genome shotgun (WGS) entry which is preliminary data.</text>
</comment>
<dbReference type="Pfam" id="PF04616">
    <property type="entry name" value="Glyco_hydro_43"/>
    <property type="match status" value="1"/>
</dbReference>
<dbReference type="Gene3D" id="2.115.10.20">
    <property type="entry name" value="Glycosyl hydrolase domain, family 43"/>
    <property type="match status" value="1"/>
</dbReference>
<comment type="similarity">
    <text evidence="1 5">Belongs to the glycosyl hydrolase 43 family.</text>
</comment>
<feature type="signal peptide" evidence="6">
    <location>
        <begin position="1"/>
        <end position="31"/>
    </location>
</feature>
<dbReference type="GO" id="GO:0005975">
    <property type="term" value="P:carbohydrate metabolic process"/>
    <property type="evidence" value="ECO:0007669"/>
    <property type="project" value="InterPro"/>
</dbReference>
<evidence type="ECO:0000256" key="2">
    <source>
        <dbReference type="ARBA" id="ARBA00022729"/>
    </source>
</evidence>
<evidence type="ECO:0000313" key="8">
    <source>
        <dbReference type="Proteomes" id="UP001295740"/>
    </source>
</evidence>
<dbReference type="PANTHER" id="PTHR43817">
    <property type="entry name" value="GLYCOSYL HYDROLASE"/>
    <property type="match status" value="1"/>
</dbReference>
<evidence type="ECO:0000256" key="3">
    <source>
        <dbReference type="ARBA" id="ARBA00022801"/>
    </source>
</evidence>
<proteinExistence type="inferred from homology"/>
<organism evidence="7 8">
    <name type="scientific">Anthostomella pinea</name>
    <dbReference type="NCBI Taxonomy" id="933095"/>
    <lineage>
        <taxon>Eukaryota</taxon>
        <taxon>Fungi</taxon>
        <taxon>Dikarya</taxon>
        <taxon>Ascomycota</taxon>
        <taxon>Pezizomycotina</taxon>
        <taxon>Sordariomycetes</taxon>
        <taxon>Xylariomycetidae</taxon>
        <taxon>Xylariales</taxon>
        <taxon>Xylariaceae</taxon>
        <taxon>Anthostomella</taxon>
    </lineage>
</organism>
<dbReference type="InterPro" id="IPR023296">
    <property type="entry name" value="Glyco_hydro_beta-prop_sf"/>
</dbReference>
<dbReference type="Proteomes" id="UP001295740">
    <property type="component" value="Unassembled WGS sequence"/>
</dbReference>
<dbReference type="PANTHER" id="PTHR43817:SF1">
    <property type="entry name" value="HYDROLASE, FAMILY 43, PUTATIVE (AFU_ORTHOLOGUE AFUA_3G01660)-RELATED"/>
    <property type="match status" value="1"/>
</dbReference>
<keyword evidence="3 5" id="KW-0378">Hydrolase</keyword>
<reference evidence="7" key="1">
    <citation type="submission" date="2023-10" db="EMBL/GenBank/DDBJ databases">
        <authorList>
            <person name="Hackl T."/>
        </authorList>
    </citation>
    <scope>NUCLEOTIDE SEQUENCE</scope>
</reference>